<evidence type="ECO:0000256" key="1">
    <source>
        <dbReference type="ARBA" id="ARBA00004442"/>
    </source>
</evidence>
<evidence type="ECO:0000259" key="7">
    <source>
        <dbReference type="Pfam" id="PF14322"/>
    </source>
</evidence>
<proteinExistence type="inferred from homology"/>
<dbReference type="AlphaFoldDB" id="A0A2M9CV29"/>
<evidence type="ECO:0000313" key="8">
    <source>
        <dbReference type="EMBL" id="PJJ75715.1"/>
    </source>
</evidence>
<accession>A0A2M9CV29</accession>
<evidence type="ECO:0000256" key="2">
    <source>
        <dbReference type="ARBA" id="ARBA00006275"/>
    </source>
</evidence>
<dbReference type="Pfam" id="PF07980">
    <property type="entry name" value="SusD_RagB"/>
    <property type="match status" value="1"/>
</dbReference>
<gene>
    <name evidence="8" type="ORF">BXY57_1300</name>
</gene>
<evidence type="ECO:0000256" key="4">
    <source>
        <dbReference type="ARBA" id="ARBA00023136"/>
    </source>
</evidence>
<keyword evidence="5" id="KW-0998">Cell outer membrane</keyword>
<keyword evidence="3" id="KW-0732">Signal</keyword>
<dbReference type="GO" id="GO:0009279">
    <property type="term" value="C:cell outer membrane"/>
    <property type="evidence" value="ECO:0007669"/>
    <property type="project" value="UniProtKB-SubCell"/>
</dbReference>
<reference evidence="8 9" key="1">
    <citation type="submission" date="2017-11" db="EMBL/GenBank/DDBJ databases">
        <title>Genomic Encyclopedia of Archaeal and Bacterial Type Strains, Phase II (KMG-II): From Individual Species to Whole Genera.</title>
        <authorList>
            <person name="Goeker M."/>
        </authorList>
    </citation>
    <scope>NUCLEOTIDE SEQUENCE [LARGE SCALE GENOMIC DNA]</scope>
    <source>
        <strain evidence="8 9">DSM 27268</strain>
    </source>
</reference>
<comment type="caution">
    <text evidence="8">The sequence shown here is derived from an EMBL/GenBank/DDBJ whole genome shotgun (WGS) entry which is preliminary data.</text>
</comment>
<dbReference type="CDD" id="cd08977">
    <property type="entry name" value="SusD"/>
    <property type="match status" value="1"/>
</dbReference>
<dbReference type="Proteomes" id="UP000230000">
    <property type="component" value="Unassembled WGS sequence"/>
</dbReference>
<protein>
    <submittedName>
        <fullName evidence="8">Putative outer membrane starch-binding protein</fullName>
    </submittedName>
</protein>
<dbReference type="EMBL" id="PGFG01000001">
    <property type="protein sequence ID" value="PJJ75715.1"/>
    <property type="molecule type" value="Genomic_DNA"/>
</dbReference>
<dbReference type="SUPFAM" id="SSF48452">
    <property type="entry name" value="TPR-like"/>
    <property type="match status" value="1"/>
</dbReference>
<comment type="similarity">
    <text evidence="2">Belongs to the SusD family.</text>
</comment>
<sequence length="501" mass="56078">MSIAIGLCLMNIIWSCNESKLNVAPTGPTENDYFSTQDEFQRAVYGVYAKLSDLYWYNAGGFVTPIWYLPGDDITVGANSTYETFGSIQPSDGQLNYFYTACYQLIARANVVLQKIREVEPGIYTDANLKNYNYGEALFLRALMYYYLWNVFGTAPLDTVRVTTTDQIYPPSTKGTELLDQAIKDLTEAATLLPKQWDNANRGRVTANGAYGLLGKCLVFRATVNKSTADYQAAIQAFNQIDTSITHLVPNFADNFSPNTENNAESLFEFQASQPSGFDNVWLPNDFDNAVGSMSTYWGFYSNSFAQFGQPPFIATDKLLYSFDPQDPRLPLTIDTTKGDVFLHRAFLKYVTPDKLTQSGVGSANNPRILRYADVLLLKAEAILQSGGSTKDAIDLINEVRTRARNMSNTGQPANYNDLVTDKNQIMQWIMKERLIELAGEGQRWWDLRRWALAGIITLDNAFFSSAIPDAMSFQSPKHLNFPIPSSEVDVNPNIVQNPGY</sequence>
<dbReference type="InterPro" id="IPR012944">
    <property type="entry name" value="SusD_RagB_dom"/>
</dbReference>
<dbReference type="Pfam" id="PF14322">
    <property type="entry name" value="SusD-like_3"/>
    <property type="match status" value="1"/>
</dbReference>
<organism evidence="8 9">
    <name type="scientific">Thermoflavifilum aggregans</name>
    <dbReference type="NCBI Taxonomy" id="454188"/>
    <lineage>
        <taxon>Bacteria</taxon>
        <taxon>Pseudomonadati</taxon>
        <taxon>Bacteroidota</taxon>
        <taxon>Chitinophagia</taxon>
        <taxon>Chitinophagales</taxon>
        <taxon>Chitinophagaceae</taxon>
        <taxon>Thermoflavifilum</taxon>
    </lineage>
</organism>
<comment type="subcellular location">
    <subcellularLocation>
        <location evidence="1">Cell outer membrane</location>
    </subcellularLocation>
</comment>
<name>A0A2M9CV29_9BACT</name>
<dbReference type="InterPro" id="IPR033985">
    <property type="entry name" value="SusD-like_N"/>
</dbReference>
<evidence type="ECO:0000256" key="5">
    <source>
        <dbReference type="ARBA" id="ARBA00023237"/>
    </source>
</evidence>
<evidence type="ECO:0000259" key="6">
    <source>
        <dbReference type="Pfam" id="PF07980"/>
    </source>
</evidence>
<evidence type="ECO:0000313" key="9">
    <source>
        <dbReference type="Proteomes" id="UP000230000"/>
    </source>
</evidence>
<dbReference type="InterPro" id="IPR011990">
    <property type="entry name" value="TPR-like_helical_dom_sf"/>
</dbReference>
<feature type="domain" description="RagB/SusD" evidence="6">
    <location>
        <begin position="349"/>
        <end position="501"/>
    </location>
</feature>
<feature type="domain" description="SusD-like N-terminal" evidence="7">
    <location>
        <begin position="86"/>
        <end position="216"/>
    </location>
</feature>
<keyword evidence="4" id="KW-0472">Membrane</keyword>
<evidence type="ECO:0000256" key="3">
    <source>
        <dbReference type="ARBA" id="ARBA00022729"/>
    </source>
</evidence>
<dbReference type="Gene3D" id="1.25.40.390">
    <property type="match status" value="1"/>
</dbReference>
<keyword evidence="9" id="KW-1185">Reference proteome</keyword>